<accession>A0A9D3LWH9</accession>
<dbReference type="PRINTS" id="PR00320">
    <property type="entry name" value="GPROTEINBRPT"/>
</dbReference>
<feature type="repeat" description="WD" evidence="3">
    <location>
        <begin position="373"/>
        <end position="406"/>
    </location>
</feature>
<evidence type="ECO:0000256" key="3">
    <source>
        <dbReference type="PROSITE-ProRule" id="PRU00221"/>
    </source>
</evidence>
<dbReference type="InterPro" id="IPR001680">
    <property type="entry name" value="WD40_rpt"/>
</dbReference>
<dbReference type="InterPro" id="IPR015943">
    <property type="entry name" value="WD40/YVTN_repeat-like_dom_sf"/>
</dbReference>
<feature type="repeat" description="WD" evidence="3">
    <location>
        <begin position="594"/>
        <end position="634"/>
    </location>
</feature>
<feature type="repeat" description="WD" evidence="3">
    <location>
        <begin position="459"/>
        <end position="500"/>
    </location>
</feature>
<feature type="region of interest" description="Disordered" evidence="4">
    <location>
        <begin position="1008"/>
        <end position="1043"/>
    </location>
</feature>
<comment type="caution">
    <text evidence="5">The sequence shown here is derived from an EMBL/GenBank/DDBJ whole genome shotgun (WGS) entry which is preliminary data.</text>
</comment>
<dbReference type="PROSITE" id="PS50294">
    <property type="entry name" value="WD_REPEATS_REGION"/>
    <property type="match status" value="1"/>
</dbReference>
<organism evidence="5 6">
    <name type="scientific">Anguilla anguilla</name>
    <name type="common">European freshwater eel</name>
    <name type="synonym">Muraena anguilla</name>
    <dbReference type="NCBI Taxonomy" id="7936"/>
    <lineage>
        <taxon>Eukaryota</taxon>
        <taxon>Metazoa</taxon>
        <taxon>Chordata</taxon>
        <taxon>Craniata</taxon>
        <taxon>Vertebrata</taxon>
        <taxon>Euteleostomi</taxon>
        <taxon>Actinopterygii</taxon>
        <taxon>Neopterygii</taxon>
        <taxon>Teleostei</taxon>
        <taxon>Anguilliformes</taxon>
        <taxon>Anguillidae</taxon>
        <taxon>Anguilla</taxon>
    </lineage>
</organism>
<reference evidence="5" key="1">
    <citation type="submission" date="2021-01" db="EMBL/GenBank/DDBJ databases">
        <title>A chromosome-scale assembly of European eel, Anguilla anguilla.</title>
        <authorList>
            <person name="Henkel C."/>
            <person name="Jong-Raadsen S.A."/>
            <person name="Dufour S."/>
            <person name="Weltzien F.-A."/>
            <person name="Palstra A.P."/>
            <person name="Pelster B."/>
            <person name="Spaink H.P."/>
            <person name="Van Den Thillart G.E."/>
            <person name="Jansen H."/>
            <person name="Zahm M."/>
            <person name="Klopp C."/>
            <person name="Cedric C."/>
            <person name="Louis A."/>
            <person name="Berthelot C."/>
            <person name="Parey E."/>
            <person name="Roest Crollius H."/>
            <person name="Montfort J."/>
            <person name="Robinson-Rechavi M."/>
            <person name="Bucao C."/>
            <person name="Bouchez O."/>
            <person name="Gislard M."/>
            <person name="Lluch J."/>
            <person name="Milhes M."/>
            <person name="Lampietro C."/>
            <person name="Lopez Roques C."/>
            <person name="Donnadieu C."/>
            <person name="Braasch I."/>
            <person name="Desvignes T."/>
            <person name="Postlethwait J."/>
            <person name="Bobe J."/>
            <person name="Guiguen Y."/>
            <person name="Dirks R."/>
        </authorList>
    </citation>
    <scope>NUCLEOTIDE SEQUENCE</scope>
    <source>
        <strain evidence="5">Tag_6206</strain>
        <tissue evidence="5">Liver</tissue>
    </source>
</reference>
<dbReference type="PANTHER" id="PTHR44324:SF1">
    <property type="entry name" value="WD REPEAT-CONTAINING PROTEIN 49"/>
    <property type="match status" value="1"/>
</dbReference>
<dbReference type="SUPFAM" id="SSF50978">
    <property type="entry name" value="WD40 repeat-like"/>
    <property type="match status" value="3"/>
</dbReference>
<proteinExistence type="predicted"/>
<name>A0A9D3LWH9_ANGAN</name>
<dbReference type="InterPro" id="IPR036322">
    <property type="entry name" value="WD40_repeat_dom_sf"/>
</dbReference>
<evidence type="ECO:0000256" key="1">
    <source>
        <dbReference type="ARBA" id="ARBA00022574"/>
    </source>
</evidence>
<dbReference type="InterPro" id="IPR019775">
    <property type="entry name" value="WD40_repeat_CS"/>
</dbReference>
<dbReference type="Gene3D" id="2.130.10.10">
    <property type="entry name" value="YVTN repeat-like/Quinoprotein amine dehydrogenase"/>
    <property type="match status" value="3"/>
</dbReference>
<gene>
    <name evidence="5" type="ORF">ANANG_G00235190</name>
</gene>
<dbReference type="Pfam" id="PF00400">
    <property type="entry name" value="WD40"/>
    <property type="match status" value="4"/>
</dbReference>
<keyword evidence="1 3" id="KW-0853">WD repeat</keyword>
<feature type="region of interest" description="Disordered" evidence="4">
    <location>
        <begin position="845"/>
        <end position="879"/>
    </location>
</feature>
<feature type="repeat" description="WD" evidence="3">
    <location>
        <begin position="111"/>
        <end position="142"/>
    </location>
</feature>
<keyword evidence="6" id="KW-1185">Reference proteome</keyword>
<dbReference type="PROSITE" id="PS00678">
    <property type="entry name" value="WD_REPEATS_1"/>
    <property type="match status" value="1"/>
</dbReference>
<feature type="compositionally biased region" description="Basic residues" evidence="4">
    <location>
        <begin position="1025"/>
        <end position="1035"/>
    </location>
</feature>
<dbReference type="Proteomes" id="UP001044222">
    <property type="component" value="Chromosome 13"/>
</dbReference>
<evidence type="ECO:0000256" key="4">
    <source>
        <dbReference type="SAM" id="MobiDB-lite"/>
    </source>
</evidence>
<evidence type="ECO:0008006" key="7">
    <source>
        <dbReference type="Google" id="ProtNLM"/>
    </source>
</evidence>
<dbReference type="PROSITE" id="PS50082">
    <property type="entry name" value="WD_REPEATS_2"/>
    <property type="match status" value="5"/>
</dbReference>
<sequence length="1043" mass="115778">METKKEAELLECRLSVSDFVKMQNLFLPGEAGESGDPVSLERAEFVERACSLVGRGSREEYGQLFDNVDVTREGRVDWEKLTTFLLLELSEKDEHARAAMVTRWRPLRALAATHREPVQQVAYLRSSDEYLSVSKDGVLAVWADDLALLKTHRLANDSVKPKDLWVTGMVVLANVQKIAVSFTSKEICFYDLLSKQEFSCQYKLQGLKHTPISLDYWFNPENSNEAVLSFGDVGGKVSGICFRTAQMSLFERPGAGAEQEAVLVIKWAELAQGRHKCCYTVQHQAHGQVWVRRVRFLEHLEAFMSCSTCSESSLVLAWREKEAKSLRTTPFHIPKGTNDQDYHTGLNLIATAGIDSRVCLWNPYVTSKPVGVLRGHMTSVVAVQFVLGKNQLMSFSKDKVLRVWDVHHQLCVQRVAGVFPRTQECQTRLFFHEECGRLLLTFNSLLTLLEAWQEVGRRVSSHEHAVTCVLYNPLFKQVISSDAGSTITCWLIDTGQKVKQFNHCHGDAEISTMALDASQTRLFTGGSDGSVKVWDFNGHCHHKLNAGRGQAVEISQILVLKRTVLVLGWERIITVFRLNTFSQFLIQPSEWKGGVQHRDDVLCAAFLPPQTLVTGSYDGQITVWNNSTENALRKLHWAGQQGLRSRSDSKLLRPHTVLATPRSSLPALPLLCPAPAGVEDPECSNAVTRLFFLEARKSVAAAGGADLVSCGGSGMVRFWNTAQGCIMGEFVAHEDCGSIIMTVDRSARYLITADMDGGVKVWDIQDYCLRPCEGVNREAPALLTSARPHLDCVTHLETCFHGGQLYLLSASADCSLALSYLPGAALGIFGQEVHWNLDWTGEPLPNGNVLQENQESESGRREGPGSATPSEQPSRGRGYPISEDASVFLAVEVDPDCVEGSINTSPWSSSILGKSYQERWSLRKSDNKPSLWNDTQSPIGTFSSLHMEELDAVADVHKPDFVTNPQQYFRESWDCATPIPSYLPIAMETVKAAFDAKSLFPRELLERDQWTGPPHGAYEAGTKRSGGHGRGRKPKATAAFKAK</sequence>
<dbReference type="InterPro" id="IPR051242">
    <property type="entry name" value="WD-EF-hand_domain"/>
</dbReference>
<evidence type="ECO:0000313" key="6">
    <source>
        <dbReference type="Proteomes" id="UP001044222"/>
    </source>
</evidence>
<evidence type="ECO:0000313" key="5">
    <source>
        <dbReference type="EMBL" id="KAG5837054.1"/>
    </source>
</evidence>
<dbReference type="PANTHER" id="PTHR44324">
    <property type="entry name" value="WD40 REPEAT DOMAIN 95"/>
    <property type="match status" value="1"/>
</dbReference>
<feature type="repeat" description="WD" evidence="3">
    <location>
        <begin position="510"/>
        <end position="537"/>
    </location>
</feature>
<dbReference type="SMART" id="SM00320">
    <property type="entry name" value="WD40"/>
    <property type="match status" value="9"/>
</dbReference>
<dbReference type="EMBL" id="JAFIRN010000013">
    <property type="protein sequence ID" value="KAG5837054.1"/>
    <property type="molecule type" value="Genomic_DNA"/>
</dbReference>
<keyword evidence="2" id="KW-0677">Repeat</keyword>
<protein>
    <recommendedName>
        <fullName evidence="7">WD repeat domain 49</fullName>
    </recommendedName>
</protein>
<evidence type="ECO:0000256" key="2">
    <source>
        <dbReference type="ARBA" id="ARBA00022737"/>
    </source>
</evidence>
<dbReference type="InterPro" id="IPR020472">
    <property type="entry name" value="WD40_PAC1"/>
</dbReference>
<dbReference type="AlphaFoldDB" id="A0A9D3LWH9"/>